<feature type="region of interest" description="Disordered" evidence="1">
    <location>
        <begin position="53"/>
        <end position="76"/>
    </location>
</feature>
<feature type="compositionally biased region" description="Acidic residues" evidence="1">
    <location>
        <begin position="54"/>
        <end position="76"/>
    </location>
</feature>
<sequence length="76" mass="9154">MRNWFDFCCNYLHLRAFRDDPDIDPQEIVDFCEGLYNEAKDMLKEGVPFYDPNWGEDEDEYEDEDEDEDEDIAVFA</sequence>
<dbReference type="EMBL" id="MT141288">
    <property type="protein sequence ID" value="QJA57717.1"/>
    <property type="molecule type" value="Genomic_DNA"/>
</dbReference>
<accession>A0A6M3IL00</accession>
<gene>
    <name evidence="2" type="ORF">MM415B01579_0015</name>
</gene>
<evidence type="ECO:0000313" key="2">
    <source>
        <dbReference type="EMBL" id="QJA57717.1"/>
    </source>
</evidence>
<proteinExistence type="predicted"/>
<name>A0A6M3IL00_9ZZZZ</name>
<reference evidence="2" key="1">
    <citation type="submission" date="2020-03" db="EMBL/GenBank/DDBJ databases">
        <title>The deep terrestrial virosphere.</title>
        <authorList>
            <person name="Holmfeldt K."/>
            <person name="Nilsson E."/>
            <person name="Simone D."/>
            <person name="Lopez-Fernandez M."/>
            <person name="Wu X."/>
            <person name="de Brujin I."/>
            <person name="Lundin D."/>
            <person name="Andersson A."/>
            <person name="Bertilsson S."/>
            <person name="Dopson M."/>
        </authorList>
    </citation>
    <scope>NUCLEOTIDE SEQUENCE</scope>
    <source>
        <strain evidence="2">MM415B01579</strain>
    </source>
</reference>
<organism evidence="2">
    <name type="scientific">viral metagenome</name>
    <dbReference type="NCBI Taxonomy" id="1070528"/>
    <lineage>
        <taxon>unclassified sequences</taxon>
        <taxon>metagenomes</taxon>
        <taxon>organismal metagenomes</taxon>
    </lineage>
</organism>
<evidence type="ECO:0000256" key="1">
    <source>
        <dbReference type="SAM" id="MobiDB-lite"/>
    </source>
</evidence>
<protein>
    <submittedName>
        <fullName evidence="2">Uncharacterized protein</fullName>
    </submittedName>
</protein>
<dbReference type="AlphaFoldDB" id="A0A6M3IL00"/>